<dbReference type="Pfam" id="PF00072">
    <property type="entry name" value="Response_reg"/>
    <property type="match status" value="1"/>
</dbReference>
<feature type="modified residue" description="4-aspartylphosphate" evidence="5">
    <location>
        <position position="55"/>
    </location>
</feature>
<dbReference type="InterPro" id="IPR058031">
    <property type="entry name" value="AAA_lid_NorR"/>
</dbReference>
<dbReference type="FunFam" id="3.40.50.300:FF:000006">
    <property type="entry name" value="DNA-binding transcriptional regulator NtrC"/>
    <property type="match status" value="1"/>
</dbReference>
<evidence type="ECO:0000256" key="2">
    <source>
        <dbReference type="ARBA" id="ARBA00022840"/>
    </source>
</evidence>
<dbReference type="SMART" id="SM00382">
    <property type="entry name" value="AAA"/>
    <property type="match status" value="1"/>
</dbReference>
<evidence type="ECO:0000256" key="1">
    <source>
        <dbReference type="ARBA" id="ARBA00022741"/>
    </source>
</evidence>
<keyword evidence="1" id="KW-0547">Nucleotide-binding</keyword>
<protein>
    <submittedName>
        <fullName evidence="8">Sigma-54-dependent Fis family transcriptional regulator</fullName>
    </submittedName>
</protein>
<name>A0A9D9DQN5_9BACT</name>
<dbReference type="InterPro" id="IPR002197">
    <property type="entry name" value="HTH_Fis"/>
</dbReference>
<comment type="caution">
    <text evidence="8">The sequence shown here is derived from an EMBL/GenBank/DDBJ whole genome shotgun (WGS) entry which is preliminary data.</text>
</comment>
<reference evidence="8" key="1">
    <citation type="submission" date="2020-10" db="EMBL/GenBank/DDBJ databases">
        <authorList>
            <person name="Gilroy R."/>
        </authorList>
    </citation>
    <scope>NUCLEOTIDE SEQUENCE</scope>
    <source>
        <strain evidence="8">2889</strain>
    </source>
</reference>
<proteinExistence type="predicted"/>
<dbReference type="GO" id="GO:0006355">
    <property type="term" value="P:regulation of DNA-templated transcription"/>
    <property type="evidence" value="ECO:0007669"/>
    <property type="project" value="InterPro"/>
</dbReference>
<dbReference type="Gene3D" id="1.10.8.60">
    <property type="match status" value="1"/>
</dbReference>
<dbReference type="Pfam" id="PF00158">
    <property type="entry name" value="Sigma54_activat"/>
    <property type="match status" value="1"/>
</dbReference>
<feature type="domain" description="Response regulatory" evidence="7">
    <location>
        <begin position="6"/>
        <end position="125"/>
    </location>
</feature>
<evidence type="ECO:0000256" key="5">
    <source>
        <dbReference type="PROSITE-ProRule" id="PRU00169"/>
    </source>
</evidence>
<dbReference type="Gene3D" id="1.10.10.60">
    <property type="entry name" value="Homeodomain-like"/>
    <property type="match status" value="1"/>
</dbReference>
<gene>
    <name evidence="8" type="ORF">IAB08_03115</name>
</gene>
<sequence>MEKDGHILVVDDNKAVLAAVEMLLKPLFAKVTTLSCPDEIRNVLRREETDVVLLDMNFKAAINNGNEGLFWLGEIKAMEPETEVVLFTAYADIDLAVRGLQQGACDFVVKPFDNGKLVSVLERALRIRRSKGSPEMAMPVSAEDSASLMFWGTSPAMQRIKSLVEKVAPTDANILITGPNGIGKEMMAKEIHRLSLRRDKPMLSVDVGALSESLFESELFGYMKGAFTDAKQDHEGKFELADHGTLFLDEIGNIPPHLQAKLLTVLQRKQVTRVGGNHPIPVYIRLVCATNCNLHERVASGHFREDLFYRINTIHIEIPPLCLRTEDIWQLASLFLDRYGKMYGKPDLNLGPDAVERLEHHTWPGNIRELEHAVERAVIMTDSRMLGAQDFELKEQRADRSHLEDVKVDLVEMEKNVIQNAVARCEGNLSLAAAELGVSRQTLYRKMKKYGI</sequence>
<dbReference type="InterPro" id="IPR009057">
    <property type="entry name" value="Homeodomain-like_sf"/>
</dbReference>
<reference evidence="8" key="2">
    <citation type="journal article" date="2021" name="PeerJ">
        <title>Extensive microbial diversity within the chicken gut microbiome revealed by metagenomics and culture.</title>
        <authorList>
            <person name="Gilroy R."/>
            <person name="Ravi A."/>
            <person name="Getino M."/>
            <person name="Pursley I."/>
            <person name="Horton D.L."/>
            <person name="Alikhan N.F."/>
            <person name="Baker D."/>
            <person name="Gharbi K."/>
            <person name="Hall N."/>
            <person name="Watson M."/>
            <person name="Adriaenssens E.M."/>
            <person name="Foster-Nyarko E."/>
            <person name="Jarju S."/>
            <person name="Secka A."/>
            <person name="Antonio M."/>
            <person name="Oren A."/>
            <person name="Chaudhuri R.R."/>
            <person name="La Ragione R."/>
            <person name="Hildebrand F."/>
            <person name="Pallen M.J."/>
        </authorList>
    </citation>
    <scope>NUCLEOTIDE SEQUENCE</scope>
    <source>
        <strain evidence="8">2889</strain>
    </source>
</reference>
<dbReference type="InterPro" id="IPR002078">
    <property type="entry name" value="Sigma_54_int"/>
</dbReference>
<keyword evidence="4" id="KW-0804">Transcription</keyword>
<dbReference type="Pfam" id="PF25601">
    <property type="entry name" value="AAA_lid_14"/>
    <property type="match status" value="1"/>
</dbReference>
<keyword evidence="2" id="KW-0067">ATP-binding</keyword>
<dbReference type="Gene3D" id="3.40.50.2300">
    <property type="match status" value="1"/>
</dbReference>
<dbReference type="GO" id="GO:0043565">
    <property type="term" value="F:sequence-specific DNA binding"/>
    <property type="evidence" value="ECO:0007669"/>
    <property type="project" value="InterPro"/>
</dbReference>
<evidence type="ECO:0000259" key="6">
    <source>
        <dbReference type="PROSITE" id="PS50045"/>
    </source>
</evidence>
<accession>A0A9D9DQN5</accession>
<evidence type="ECO:0000256" key="3">
    <source>
        <dbReference type="ARBA" id="ARBA00023015"/>
    </source>
</evidence>
<dbReference type="PROSITE" id="PS50110">
    <property type="entry name" value="RESPONSE_REGULATORY"/>
    <property type="match status" value="1"/>
</dbReference>
<dbReference type="PROSITE" id="PS50045">
    <property type="entry name" value="SIGMA54_INTERACT_4"/>
    <property type="match status" value="1"/>
</dbReference>
<dbReference type="PANTHER" id="PTHR32071:SF113">
    <property type="entry name" value="ALGINATE BIOSYNTHESIS TRANSCRIPTIONAL REGULATORY PROTEIN ALGB"/>
    <property type="match status" value="1"/>
</dbReference>
<dbReference type="InterPro" id="IPR001789">
    <property type="entry name" value="Sig_transdc_resp-reg_receiver"/>
</dbReference>
<dbReference type="SUPFAM" id="SSF52172">
    <property type="entry name" value="CheY-like"/>
    <property type="match status" value="1"/>
</dbReference>
<dbReference type="InterPro" id="IPR011006">
    <property type="entry name" value="CheY-like_superfamily"/>
</dbReference>
<dbReference type="SUPFAM" id="SSF46689">
    <property type="entry name" value="Homeodomain-like"/>
    <property type="match status" value="1"/>
</dbReference>
<dbReference type="GO" id="GO:0005524">
    <property type="term" value="F:ATP binding"/>
    <property type="evidence" value="ECO:0007669"/>
    <property type="project" value="UniProtKB-KW"/>
</dbReference>
<evidence type="ECO:0000313" key="8">
    <source>
        <dbReference type="EMBL" id="MBO8432272.1"/>
    </source>
</evidence>
<dbReference type="InterPro" id="IPR003593">
    <property type="entry name" value="AAA+_ATPase"/>
</dbReference>
<dbReference type="SMART" id="SM00448">
    <property type="entry name" value="REC"/>
    <property type="match status" value="1"/>
</dbReference>
<dbReference type="Proteomes" id="UP000823612">
    <property type="component" value="Unassembled WGS sequence"/>
</dbReference>
<dbReference type="GO" id="GO:0000160">
    <property type="term" value="P:phosphorelay signal transduction system"/>
    <property type="evidence" value="ECO:0007669"/>
    <property type="project" value="InterPro"/>
</dbReference>
<dbReference type="InterPro" id="IPR027417">
    <property type="entry name" value="P-loop_NTPase"/>
</dbReference>
<dbReference type="CDD" id="cd00009">
    <property type="entry name" value="AAA"/>
    <property type="match status" value="1"/>
</dbReference>
<dbReference type="PROSITE" id="PS00688">
    <property type="entry name" value="SIGMA54_INTERACT_3"/>
    <property type="match status" value="1"/>
</dbReference>
<dbReference type="AlphaFoldDB" id="A0A9D9DQN5"/>
<organism evidence="8 9">
    <name type="scientific">Candidatus Pullibacteroides excrementavium</name>
    <dbReference type="NCBI Taxonomy" id="2840905"/>
    <lineage>
        <taxon>Bacteria</taxon>
        <taxon>Pseudomonadati</taxon>
        <taxon>Bacteroidota</taxon>
        <taxon>Bacteroidia</taxon>
        <taxon>Bacteroidales</taxon>
        <taxon>Candidatus Pullibacteroides</taxon>
    </lineage>
</organism>
<evidence type="ECO:0000256" key="4">
    <source>
        <dbReference type="ARBA" id="ARBA00023163"/>
    </source>
</evidence>
<dbReference type="PRINTS" id="PR01590">
    <property type="entry name" value="HTHFIS"/>
</dbReference>
<evidence type="ECO:0000259" key="7">
    <source>
        <dbReference type="PROSITE" id="PS50110"/>
    </source>
</evidence>
<dbReference type="PANTHER" id="PTHR32071">
    <property type="entry name" value="TRANSCRIPTIONAL REGULATORY PROTEIN"/>
    <property type="match status" value="1"/>
</dbReference>
<dbReference type="EMBL" id="JADIMZ010000040">
    <property type="protein sequence ID" value="MBO8432272.1"/>
    <property type="molecule type" value="Genomic_DNA"/>
</dbReference>
<dbReference type="Pfam" id="PF02954">
    <property type="entry name" value="HTH_8"/>
    <property type="match status" value="1"/>
</dbReference>
<feature type="domain" description="Sigma-54 factor interaction" evidence="6">
    <location>
        <begin position="150"/>
        <end position="379"/>
    </location>
</feature>
<dbReference type="InterPro" id="IPR025944">
    <property type="entry name" value="Sigma_54_int_dom_CS"/>
</dbReference>
<keyword evidence="3" id="KW-0805">Transcription regulation</keyword>
<dbReference type="SUPFAM" id="SSF52540">
    <property type="entry name" value="P-loop containing nucleoside triphosphate hydrolases"/>
    <property type="match status" value="1"/>
</dbReference>
<keyword evidence="5" id="KW-0597">Phosphoprotein</keyword>
<evidence type="ECO:0000313" key="9">
    <source>
        <dbReference type="Proteomes" id="UP000823612"/>
    </source>
</evidence>
<dbReference type="Gene3D" id="3.40.50.300">
    <property type="entry name" value="P-loop containing nucleotide triphosphate hydrolases"/>
    <property type="match status" value="1"/>
</dbReference>